<evidence type="ECO:0000313" key="2">
    <source>
        <dbReference type="Proteomes" id="UP000183810"/>
    </source>
</evidence>
<evidence type="ECO:0000313" key="1">
    <source>
        <dbReference type="EMBL" id="APE34831.1"/>
    </source>
</evidence>
<protein>
    <submittedName>
        <fullName evidence="1">Uncharacterized protein</fullName>
    </submittedName>
</protein>
<accession>A0A1J0VSB5</accession>
<organism evidence="1 2">
    <name type="scientific">Nocardia mangyaensis</name>
    <dbReference type="NCBI Taxonomy" id="2213200"/>
    <lineage>
        <taxon>Bacteria</taxon>
        <taxon>Bacillati</taxon>
        <taxon>Actinomycetota</taxon>
        <taxon>Actinomycetes</taxon>
        <taxon>Mycobacteriales</taxon>
        <taxon>Nocardiaceae</taxon>
        <taxon>Nocardia</taxon>
    </lineage>
</organism>
<dbReference type="AlphaFoldDB" id="A0A1J0VSB5"/>
<sequence length="82" mass="8921">MVHLHEWTSRCTSAGRSACGPRRSLYSAVRNGDDTPEIDAWSVTLRDGQQVAHRIGDQDASACARDVAASRVVHTAANAHHR</sequence>
<gene>
    <name evidence="1" type="ORF">BOX37_13730</name>
</gene>
<proteinExistence type="predicted"/>
<dbReference type="KEGG" id="nsl:BOX37_13730"/>
<keyword evidence="2" id="KW-1185">Reference proteome</keyword>
<name>A0A1J0VSB5_9NOCA</name>
<reference evidence="1" key="1">
    <citation type="submission" date="2016-11" db="EMBL/GenBank/DDBJ databases">
        <authorList>
            <person name="Jaros S."/>
            <person name="Januszkiewicz K."/>
            <person name="Wedrychowicz H."/>
        </authorList>
    </citation>
    <scope>NUCLEOTIDE SEQUENCE [LARGE SCALE GENOMIC DNA]</scope>
    <source>
        <strain evidence="1">Y48</strain>
    </source>
</reference>
<dbReference type="Proteomes" id="UP000183810">
    <property type="component" value="Chromosome"/>
</dbReference>
<dbReference type="EMBL" id="CP018082">
    <property type="protein sequence ID" value="APE34831.1"/>
    <property type="molecule type" value="Genomic_DNA"/>
</dbReference>